<evidence type="ECO:0000256" key="1">
    <source>
        <dbReference type="SAM" id="MobiDB-lite"/>
    </source>
</evidence>
<sequence length="121" mass="13667">MAEGTSEKEDVKRATEGQPFLATPLTSDGREQLQWRPRDLSVRTTRELVQLLLAAKSFEQTPFLTFTVSQTQMDFSAIVACLVASSSYYTRLLFLHNGSCPVFIFLRALAVLDFDRNVDDE</sequence>
<evidence type="ECO:0000313" key="2">
    <source>
        <dbReference type="EMBL" id="GFS15540.1"/>
    </source>
</evidence>
<evidence type="ECO:0000313" key="3">
    <source>
        <dbReference type="Proteomes" id="UP000762676"/>
    </source>
</evidence>
<dbReference type="AlphaFoldDB" id="A0AAV4IZG3"/>
<protein>
    <submittedName>
        <fullName evidence="2">Uncharacterized protein</fullName>
    </submittedName>
</protein>
<proteinExistence type="predicted"/>
<keyword evidence="3" id="KW-1185">Reference proteome</keyword>
<feature type="region of interest" description="Disordered" evidence="1">
    <location>
        <begin position="1"/>
        <end position="24"/>
    </location>
</feature>
<dbReference type="Proteomes" id="UP000762676">
    <property type="component" value="Unassembled WGS sequence"/>
</dbReference>
<name>A0AAV4IZG3_9GAST</name>
<gene>
    <name evidence="2" type="ORF">ElyMa_003190000</name>
</gene>
<organism evidence="2 3">
    <name type="scientific">Elysia marginata</name>
    <dbReference type="NCBI Taxonomy" id="1093978"/>
    <lineage>
        <taxon>Eukaryota</taxon>
        <taxon>Metazoa</taxon>
        <taxon>Spiralia</taxon>
        <taxon>Lophotrochozoa</taxon>
        <taxon>Mollusca</taxon>
        <taxon>Gastropoda</taxon>
        <taxon>Heterobranchia</taxon>
        <taxon>Euthyneura</taxon>
        <taxon>Panpulmonata</taxon>
        <taxon>Sacoglossa</taxon>
        <taxon>Placobranchoidea</taxon>
        <taxon>Plakobranchidae</taxon>
        <taxon>Elysia</taxon>
    </lineage>
</organism>
<comment type="caution">
    <text evidence="2">The sequence shown here is derived from an EMBL/GenBank/DDBJ whole genome shotgun (WGS) entry which is preliminary data.</text>
</comment>
<dbReference type="EMBL" id="BMAT01006587">
    <property type="protein sequence ID" value="GFS15540.1"/>
    <property type="molecule type" value="Genomic_DNA"/>
</dbReference>
<feature type="compositionally biased region" description="Basic and acidic residues" evidence="1">
    <location>
        <begin position="1"/>
        <end position="15"/>
    </location>
</feature>
<accession>A0AAV4IZG3</accession>
<reference evidence="2 3" key="1">
    <citation type="journal article" date="2021" name="Elife">
        <title>Chloroplast acquisition without the gene transfer in kleptoplastic sea slugs, Plakobranchus ocellatus.</title>
        <authorList>
            <person name="Maeda T."/>
            <person name="Takahashi S."/>
            <person name="Yoshida T."/>
            <person name="Shimamura S."/>
            <person name="Takaki Y."/>
            <person name="Nagai Y."/>
            <person name="Toyoda A."/>
            <person name="Suzuki Y."/>
            <person name="Arimoto A."/>
            <person name="Ishii H."/>
            <person name="Satoh N."/>
            <person name="Nishiyama T."/>
            <person name="Hasebe M."/>
            <person name="Maruyama T."/>
            <person name="Minagawa J."/>
            <person name="Obokata J."/>
            <person name="Shigenobu S."/>
        </authorList>
    </citation>
    <scope>NUCLEOTIDE SEQUENCE [LARGE SCALE GENOMIC DNA]</scope>
</reference>